<keyword evidence="3" id="KW-0731">Sigma factor</keyword>
<keyword evidence="2" id="KW-0805">Transcription regulation</keyword>
<dbReference type="InterPro" id="IPR013249">
    <property type="entry name" value="RNA_pol_sigma70_r4_t2"/>
</dbReference>
<organism evidence="7 8">
    <name type="scientific">Streptomyces enissocaesilis</name>
    <dbReference type="NCBI Taxonomy" id="332589"/>
    <lineage>
        <taxon>Bacteria</taxon>
        <taxon>Bacillati</taxon>
        <taxon>Actinomycetota</taxon>
        <taxon>Actinomycetes</taxon>
        <taxon>Kitasatosporales</taxon>
        <taxon>Streptomycetaceae</taxon>
        <taxon>Streptomyces</taxon>
        <taxon>Streptomyces rochei group</taxon>
    </lineage>
</organism>
<feature type="domain" description="RNA polymerase sigma factor 70 region 4 type 2" evidence="6">
    <location>
        <begin position="112"/>
        <end position="158"/>
    </location>
</feature>
<feature type="region of interest" description="Disordered" evidence="5">
    <location>
        <begin position="1"/>
        <end position="26"/>
    </location>
</feature>
<evidence type="ECO:0000256" key="2">
    <source>
        <dbReference type="ARBA" id="ARBA00023015"/>
    </source>
</evidence>
<evidence type="ECO:0000256" key="4">
    <source>
        <dbReference type="ARBA" id="ARBA00023163"/>
    </source>
</evidence>
<evidence type="ECO:0000256" key="3">
    <source>
        <dbReference type="ARBA" id="ARBA00023082"/>
    </source>
</evidence>
<evidence type="ECO:0000259" key="6">
    <source>
        <dbReference type="Pfam" id="PF08281"/>
    </source>
</evidence>
<dbReference type="InterPro" id="IPR036388">
    <property type="entry name" value="WH-like_DNA-bd_sf"/>
</dbReference>
<proteinExistence type="inferred from homology"/>
<gene>
    <name evidence="7" type="ORF">GCM10010446_29230</name>
</gene>
<keyword evidence="8" id="KW-1185">Reference proteome</keyword>
<dbReference type="RefSeq" id="WP_344495101.1">
    <property type="nucleotide sequence ID" value="NZ_BAAAUD010000031.1"/>
</dbReference>
<sequence length="163" mass="17216">MAGTSHHPGPGRSGVRAHHPSEPPEPLTVRLPLDYTAFCLLHRDAYLRYARARLTDAGTSRAAVEAALGQLALIWPTALSSSCPAAVAWRLLGHQITLSVEQAAPAAVGHEDLHGRLPAAQADAVLLCHHLSLTPRQAAALMGVQEPTVSSRLNAARRGLPTS</sequence>
<dbReference type="Proteomes" id="UP001500403">
    <property type="component" value="Unassembled WGS sequence"/>
</dbReference>
<dbReference type="InterPro" id="IPR013324">
    <property type="entry name" value="RNA_pol_sigma_r3/r4-like"/>
</dbReference>
<comment type="similarity">
    <text evidence="1">Belongs to the sigma-70 factor family. ECF subfamily.</text>
</comment>
<dbReference type="Gene3D" id="1.10.10.10">
    <property type="entry name" value="Winged helix-like DNA-binding domain superfamily/Winged helix DNA-binding domain"/>
    <property type="match status" value="1"/>
</dbReference>
<comment type="caution">
    <text evidence="7">The sequence shown here is derived from an EMBL/GenBank/DDBJ whole genome shotgun (WGS) entry which is preliminary data.</text>
</comment>
<evidence type="ECO:0000256" key="1">
    <source>
        <dbReference type="ARBA" id="ARBA00010641"/>
    </source>
</evidence>
<evidence type="ECO:0000313" key="8">
    <source>
        <dbReference type="Proteomes" id="UP001500403"/>
    </source>
</evidence>
<evidence type="ECO:0000256" key="5">
    <source>
        <dbReference type="SAM" id="MobiDB-lite"/>
    </source>
</evidence>
<dbReference type="EMBL" id="BAAAUD010000031">
    <property type="protein sequence ID" value="GAA2942137.1"/>
    <property type="molecule type" value="Genomic_DNA"/>
</dbReference>
<accession>A0ABP6JT36</accession>
<dbReference type="Pfam" id="PF08281">
    <property type="entry name" value="Sigma70_r4_2"/>
    <property type="match status" value="1"/>
</dbReference>
<dbReference type="SUPFAM" id="SSF88659">
    <property type="entry name" value="Sigma3 and sigma4 domains of RNA polymerase sigma factors"/>
    <property type="match status" value="1"/>
</dbReference>
<keyword evidence="4" id="KW-0804">Transcription</keyword>
<reference evidence="8" key="1">
    <citation type="journal article" date="2019" name="Int. J. Syst. Evol. Microbiol.">
        <title>The Global Catalogue of Microorganisms (GCM) 10K type strain sequencing project: providing services to taxonomists for standard genome sequencing and annotation.</title>
        <authorList>
            <consortium name="The Broad Institute Genomics Platform"/>
            <consortium name="The Broad Institute Genome Sequencing Center for Infectious Disease"/>
            <person name="Wu L."/>
            <person name="Ma J."/>
        </authorList>
    </citation>
    <scope>NUCLEOTIDE SEQUENCE [LARGE SCALE GENOMIC DNA]</scope>
    <source>
        <strain evidence="8">JCM 9088</strain>
    </source>
</reference>
<protein>
    <recommendedName>
        <fullName evidence="6">RNA polymerase sigma factor 70 region 4 type 2 domain-containing protein</fullName>
    </recommendedName>
</protein>
<evidence type="ECO:0000313" key="7">
    <source>
        <dbReference type="EMBL" id="GAA2942137.1"/>
    </source>
</evidence>
<name>A0ABP6JT36_9ACTN</name>